<dbReference type="Pfam" id="PF11248">
    <property type="entry name" value="DUF3046"/>
    <property type="match status" value="1"/>
</dbReference>
<gene>
    <name evidence="1" type="ORF">ccrud_08455</name>
</gene>
<organism evidence="1 2">
    <name type="scientific">Corynebacterium crudilactis</name>
    <dbReference type="NCBI Taxonomy" id="1652495"/>
    <lineage>
        <taxon>Bacteria</taxon>
        <taxon>Bacillati</taxon>
        <taxon>Actinomycetota</taxon>
        <taxon>Actinomycetes</taxon>
        <taxon>Mycobacteriales</taxon>
        <taxon>Corynebacteriaceae</taxon>
        <taxon>Corynebacterium</taxon>
    </lineage>
</organism>
<dbReference type="InterPro" id="IPR021408">
    <property type="entry name" value="DUF3046"/>
</dbReference>
<dbReference type="STRING" id="1652495.ccrud_08455"/>
<proteinExistence type="predicted"/>
<evidence type="ECO:0000313" key="2">
    <source>
        <dbReference type="Proteomes" id="UP000076929"/>
    </source>
</evidence>
<evidence type="ECO:0000313" key="1">
    <source>
        <dbReference type="EMBL" id="ANE05348.1"/>
    </source>
</evidence>
<accession>A0A172QXI2</accession>
<protein>
    <recommendedName>
        <fullName evidence="3">DUF3046 domain-containing protein</fullName>
    </recommendedName>
</protein>
<sequence length="71" mass="8042">MRLSEFQQLVKDEFGEAKGEWIAHSHVIGALGVTAEVAIDTGIDLRNVWEQLCIDFSIPESRRLGKDDPRF</sequence>
<evidence type="ECO:0008006" key="3">
    <source>
        <dbReference type="Google" id="ProtNLM"/>
    </source>
</evidence>
<dbReference type="Proteomes" id="UP000076929">
    <property type="component" value="Chromosome"/>
</dbReference>
<reference evidence="1 2" key="1">
    <citation type="submission" date="2016-05" db="EMBL/GenBank/DDBJ databases">
        <title>Complete genome sequence of Corynebacterium crudilactis, a new Corynebacterium species isolated from raw cow's milk.</title>
        <authorList>
            <person name="Christian R."/>
            <person name="Zimmermann J."/>
            <person name="Lipski A."/>
            <person name="Kalinowski J."/>
        </authorList>
    </citation>
    <scope>NUCLEOTIDE SEQUENCE [LARGE SCALE GENOMIC DNA]</scope>
    <source>
        <strain evidence="1 2">JZ16</strain>
    </source>
</reference>
<dbReference type="EMBL" id="CP015622">
    <property type="protein sequence ID" value="ANE05348.1"/>
    <property type="molecule type" value="Genomic_DNA"/>
</dbReference>
<dbReference type="AlphaFoldDB" id="A0A172QXI2"/>
<dbReference type="KEGG" id="ccjz:ccrud_08455"/>
<dbReference type="RefSeq" id="WP_066569755.1">
    <property type="nucleotide sequence ID" value="NZ_CP015622.1"/>
</dbReference>
<name>A0A172QXI2_9CORY</name>
<dbReference type="OrthoDB" id="3215033at2"/>
<keyword evidence="2" id="KW-1185">Reference proteome</keyword>